<evidence type="ECO:0000256" key="3">
    <source>
        <dbReference type="ARBA" id="ARBA00022991"/>
    </source>
</evidence>
<keyword evidence="2" id="KW-0288">FMN</keyword>
<gene>
    <name evidence="5" type="ORF">IQ782_21345</name>
</gene>
<dbReference type="PANTHER" id="PTHR47429">
    <property type="entry name" value="PROTEIN TWIN LOV 1"/>
    <property type="match status" value="1"/>
</dbReference>
<keyword evidence="1" id="KW-0285">Flavoprotein</keyword>
<evidence type="ECO:0000313" key="6">
    <source>
        <dbReference type="Proteomes" id="UP000607796"/>
    </source>
</evidence>
<dbReference type="PROSITE" id="PS50112">
    <property type="entry name" value="PAS"/>
    <property type="match status" value="1"/>
</dbReference>
<dbReference type="PANTHER" id="PTHR47429:SF2">
    <property type="entry name" value="PROTEIN TWIN LOV 1"/>
    <property type="match status" value="1"/>
</dbReference>
<keyword evidence="3" id="KW-0157">Chromophore</keyword>
<evidence type="ECO:0000313" key="5">
    <source>
        <dbReference type="EMBL" id="MBE9639404.1"/>
    </source>
</evidence>
<evidence type="ECO:0000259" key="4">
    <source>
        <dbReference type="PROSITE" id="PS50112"/>
    </source>
</evidence>
<comment type="caution">
    <text evidence="5">The sequence shown here is derived from an EMBL/GenBank/DDBJ whole genome shotgun (WGS) entry which is preliminary data.</text>
</comment>
<dbReference type="Pfam" id="PF13426">
    <property type="entry name" value="PAS_9"/>
    <property type="match status" value="1"/>
</dbReference>
<sequence length="182" mass="20283">MTFQDSFPKPLGDYVRKSNIALAVSRPDEDAPLVLVNAAFCALTGYGADEVLGRNCRFLQGEDTTEEMRRPLRDFVQGIGPDSGRFPILNYRKDGSRFLNFVFMTRLFDREKQPSFILASQFDMTSSLRRSGLAANDATLQRALSDVEQIGREFGLAMVGSAQMIADSVALMARLSLDDDWP</sequence>
<feature type="domain" description="PAS" evidence="4">
    <location>
        <begin position="28"/>
        <end position="79"/>
    </location>
</feature>
<dbReference type="NCBIfam" id="TIGR00229">
    <property type="entry name" value="sensory_box"/>
    <property type="match status" value="1"/>
</dbReference>
<dbReference type="EMBL" id="JADFFK010000018">
    <property type="protein sequence ID" value="MBE9639404.1"/>
    <property type="molecule type" value="Genomic_DNA"/>
</dbReference>
<dbReference type="InterPro" id="IPR000014">
    <property type="entry name" value="PAS"/>
</dbReference>
<accession>A0ABR9X7D0</accession>
<dbReference type="CDD" id="cd00130">
    <property type="entry name" value="PAS"/>
    <property type="match status" value="1"/>
</dbReference>
<proteinExistence type="predicted"/>
<dbReference type="Proteomes" id="UP000607796">
    <property type="component" value="Unassembled WGS sequence"/>
</dbReference>
<dbReference type="SUPFAM" id="SSF55785">
    <property type="entry name" value="PYP-like sensor domain (PAS domain)"/>
    <property type="match status" value="1"/>
</dbReference>
<evidence type="ECO:0000256" key="2">
    <source>
        <dbReference type="ARBA" id="ARBA00022643"/>
    </source>
</evidence>
<dbReference type="Gene3D" id="3.30.450.20">
    <property type="entry name" value="PAS domain"/>
    <property type="match status" value="1"/>
</dbReference>
<evidence type="ECO:0000256" key="1">
    <source>
        <dbReference type="ARBA" id="ARBA00022630"/>
    </source>
</evidence>
<name>A0ABR9X7D0_9RHOB</name>
<organism evidence="5 6">
    <name type="scientific">Salipiger mangrovisoli</name>
    <dbReference type="NCBI Taxonomy" id="2865933"/>
    <lineage>
        <taxon>Bacteria</taxon>
        <taxon>Pseudomonadati</taxon>
        <taxon>Pseudomonadota</taxon>
        <taxon>Alphaproteobacteria</taxon>
        <taxon>Rhodobacterales</taxon>
        <taxon>Roseobacteraceae</taxon>
        <taxon>Salipiger</taxon>
    </lineage>
</organism>
<protein>
    <submittedName>
        <fullName evidence="5">PAS domain-containing protein</fullName>
    </submittedName>
</protein>
<dbReference type="InterPro" id="IPR035965">
    <property type="entry name" value="PAS-like_dom_sf"/>
</dbReference>
<reference evidence="5 6" key="1">
    <citation type="journal article" date="2021" name="Int. J. Syst. Evol. Microbiol.">
        <title>Salipiger mangrovisoli sp. nov., isolated from mangrove soil and the proposal for the reclassification of Paraphaeobacter pallidus as Salipiger pallidus comb. nov.</title>
        <authorList>
            <person name="Du J."/>
            <person name="Liu Y."/>
            <person name="Pei T."/>
            <person name="Deng M.R."/>
            <person name="Zhu H."/>
        </authorList>
    </citation>
    <scope>NUCLEOTIDE SEQUENCE [LARGE SCALE GENOMIC DNA]</scope>
    <source>
        <strain evidence="5 6">6D45A</strain>
    </source>
</reference>
<keyword evidence="6" id="KW-1185">Reference proteome</keyword>